<dbReference type="GO" id="GO:0015627">
    <property type="term" value="C:type II protein secretion system complex"/>
    <property type="evidence" value="ECO:0007669"/>
    <property type="project" value="InterPro"/>
</dbReference>
<evidence type="ECO:0000256" key="6">
    <source>
        <dbReference type="ARBA" id="ARBA00022692"/>
    </source>
</evidence>
<keyword evidence="7" id="KW-1133">Transmembrane helix</keyword>
<keyword evidence="4" id="KW-0488">Methylation</keyword>
<dbReference type="Pfam" id="PF07963">
    <property type="entry name" value="N_methyl"/>
    <property type="match status" value="1"/>
</dbReference>
<evidence type="ECO:0000259" key="11">
    <source>
        <dbReference type="Pfam" id="PF12019"/>
    </source>
</evidence>
<evidence type="ECO:0000256" key="5">
    <source>
        <dbReference type="ARBA" id="ARBA00022519"/>
    </source>
</evidence>
<proteinExistence type="inferred from homology"/>
<comment type="subcellular location">
    <subcellularLocation>
        <location evidence="1">Cell inner membrane</location>
        <topology evidence="1">Single-pass membrane protein</topology>
    </subcellularLocation>
</comment>
<dbReference type="AlphaFoldDB" id="A0A4D6XCI0"/>
<evidence type="ECO:0000256" key="3">
    <source>
        <dbReference type="ARBA" id="ARBA00022475"/>
    </source>
</evidence>
<sequence length="144" mass="15472">MAPARERGFTLFELLVVIALLAVALPLLAVGIGRGLQGASERSALNEMVATLRSARVQAIASGEPVRATFDLAQRRAMMPGRKAVQWPDAFTVRLNTAQTLGAAFEFYPDGAASGGNIQISRDTAHWRIDVNWLTGNVTLKAQP</sequence>
<evidence type="ECO:0000313" key="12">
    <source>
        <dbReference type="EMBL" id="QCI12388.1"/>
    </source>
</evidence>
<keyword evidence="8" id="KW-0472">Membrane</keyword>
<dbReference type="NCBIfam" id="TIGR02532">
    <property type="entry name" value="IV_pilin_GFxxxE"/>
    <property type="match status" value="1"/>
</dbReference>
<evidence type="ECO:0000256" key="7">
    <source>
        <dbReference type="ARBA" id="ARBA00022989"/>
    </source>
</evidence>
<feature type="domain" description="General secretion pathway GspH" evidence="11">
    <location>
        <begin position="44"/>
        <end position="134"/>
    </location>
</feature>
<dbReference type="InterPro" id="IPR022346">
    <property type="entry name" value="T2SS_GspH"/>
</dbReference>
<evidence type="ECO:0000256" key="9">
    <source>
        <dbReference type="ARBA" id="ARBA00025772"/>
    </source>
</evidence>
<name>A0A4D6XCI0_PSEPU</name>
<dbReference type="Proteomes" id="UP000298551">
    <property type="component" value="Chromosome"/>
</dbReference>
<dbReference type="GO" id="GO:0015628">
    <property type="term" value="P:protein secretion by the type II secretion system"/>
    <property type="evidence" value="ECO:0007669"/>
    <property type="project" value="InterPro"/>
</dbReference>
<dbReference type="EMBL" id="CP039371">
    <property type="protein sequence ID" value="QCI12388.1"/>
    <property type="molecule type" value="Genomic_DNA"/>
</dbReference>
<evidence type="ECO:0000256" key="10">
    <source>
        <dbReference type="ARBA" id="ARBA00030775"/>
    </source>
</evidence>
<evidence type="ECO:0000256" key="4">
    <source>
        <dbReference type="ARBA" id="ARBA00022481"/>
    </source>
</evidence>
<keyword evidence="3" id="KW-1003">Cell membrane</keyword>
<evidence type="ECO:0000256" key="1">
    <source>
        <dbReference type="ARBA" id="ARBA00004377"/>
    </source>
</evidence>
<evidence type="ECO:0000313" key="13">
    <source>
        <dbReference type="Proteomes" id="UP000298551"/>
    </source>
</evidence>
<protein>
    <recommendedName>
        <fullName evidence="2">Type II secretion system protein H</fullName>
    </recommendedName>
    <alternativeName>
        <fullName evidence="10">General secretion pathway protein H</fullName>
    </alternativeName>
</protein>
<accession>A0A4D6XCI0</accession>
<organism evidence="12 13">
    <name type="scientific">Pseudomonas putida</name>
    <name type="common">Arthrobacter siderocapsulatus</name>
    <dbReference type="NCBI Taxonomy" id="303"/>
    <lineage>
        <taxon>Bacteria</taxon>
        <taxon>Pseudomonadati</taxon>
        <taxon>Pseudomonadota</taxon>
        <taxon>Gammaproteobacteria</taxon>
        <taxon>Pseudomonadales</taxon>
        <taxon>Pseudomonadaceae</taxon>
        <taxon>Pseudomonas</taxon>
    </lineage>
</organism>
<keyword evidence="6" id="KW-0812">Transmembrane</keyword>
<dbReference type="InterPro" id="IPR012902">
    <property type="entry name" value="N_methyl_site"/>
</dbReference>
<evidence type="ECO:0000256" key="8">
    <source>
        <dbReference type="ARBA" id="ARBA00023136"/>
    </source>
</evidence>
<dbReference type="RefSeq" id="WP_136914545.1">
    <property type="nucleotide sequence ID" value="NZ_CP039371.1"/>
</dbReference>
<comment type="similarity">
    <text evidence="9">Belongs to the GSP H family.</text>
</comment>
<dbReference type="OrthoDB" id="8481584at2"/>
<gene>
    <name evidence="12" type="ORF">E6B08_13885</name>
</gene>
<dbReference type="Pfam" id="PF12019">
    <property type="entry name" value="GspH"/>
    <property type="match status" value="1"/>
</dbReference>
<keyword evidence="5" id="KW-0997">Cell inner membrane</keyword>
<dbReference type="GO" id="GO:0005886">
    <property type="term" value="C:plasma membrane"/>
    <property type="evidence" value="ECO:0007669"/>
    <property type="project" value="UniProtKB-SubCell"/>
</dbReference>
<dbReference type="Gene3D" id="3.30.700.10">
    <property type="entry name" value="Glycoprotein, Type 4 Pilin"/>
    <property type="match status" value="1"/>
</dbReference>
<dbReference type="InterPro" id="IPR045584">
    <property type="entry name" value="Pilin-like"/>
</dbReference>
<evidence type="ECO:0000256" key="2">
    <source>
        <dbReference type="ARBA" id="ARBA00021549"/>
    </source>
</evidence>
<reference evidence="13" key="1">
    <citation type="submission" date="2019-04" db="EMBL/GenBank/DDBJ databases">
        <title>Genome sequence of Pseudomonas putida 1290, an auxin catabolizing strain.</title>
        <authorList>
            <person name="Laird T.S."/>
            <person name="Leveau J.H.J."/>
        </authorList>
    </citation>
    <scope>NUCLEOTIDE SEQUENCE [LARGE SCALE GENOMIC DNA]</scope>
    <source>
        <strain evidence="13">1290</strain>
    </source>
</reference>
<dbReference type="SUPFAM" id="SSF54523">
    <property type="entry name" value="Pili subunits"/>
    <property type="match status" value="1"/>
</dbReference>